<protein>
    <submittedName>
        <fullName evidence="1">Uncharacterized protein</fullName>
    </submittedName>
</protein>
<keyword evidence="2" id="KW-1185">Reference proteome</keyword>
<proteinExistence type="predicted"/>
<dbReference type="RefSeq" id="WP_145643792.1">
    <property type="nucleotide sequence ID" value="NZ_VIWP01000023.1"/>
</dbReference>
<evidence type="ECO:0000313" key="1">
    <source>
        <dbReference type="EMBL" id="TWF42245.1"/>
    </source>
</evidence>
<comment type="caution">
    <text evidence="1">The sequence shown here is derived from an EMBL/GenBank/DDBJ whole genome shotgun (WGS) entry which is preliminary data.</text>
</comment>
<evidence type="ECO:0000313" key="2">
    <source>
        <dbReference type="Proteomes" id="UP000320653"/>
    </source>
</evidence>
<name>A0A561PVW6_9HYPH</name>
<dbReference type="AlphaFoldDB" id="A0A561PVW6"/>
<sequence>MFDALIALCAVVATFTFCRYFSAKTRRVENDIKAVVERKLATSDYRIQLSQLKEENAVMRNILLDLVENETCSPVVRSGSQADLARFKRTKIQRYREILAESVHVLQQSAYERTLDPGAKALSVKSDKL</sequence>
<dbReference type="OrthoDB" id="8304337at2"/>
<gene>
    <name evidence="1" type="ORF">FHW37_12323</name>
</gene>
<reference evidence="1 2" key="1">
    <citation type="submission" date="2019-06" db="EMBL/GenBank/DDBJ databases">
        <title>Sorghum-associated microbial communities from plants grown in Nebraska, USA.</title>
        <authorList>
            <person name="Schachtman D."/>
        </authorList>
    </citation>
    <scope>NUCLEOTIDE SEQUENCE [LARGE SCALE GENOMIC DNA]</scope>
    <source>
        <strain evidence="1 2">1225</strain>
    </source>
</reference>
<organism evidence="1 2">
    <name type="scientific">Neorhizobium alkalisoli</name>
    <dbReference type="NCBI Taxonomy" id="528178"/>
    <lineage>
        <taxon>Bacteria</taxon>
        <taxon>Pseudomonadati</taxon>
        <taxon>Pseudomonadota</taxon>
        <taxon>Alphaproteobacteria</taxon>
        <taxon>Hyphomicrobiales</taxon>
        <taxon>Rhizobiaceae</taxon>
        <taxon>Rhizobium/Agrobacterium group</taxon>
        <taxon>Neorhizobium</taxon>
    </lineage>
</organism>
<dbReference type="EMBL" id="VIWP01000023">
    <property type="protein sequence ID" value="TWF42245.1"/>
    <property type="molecule type" value="Genomic_DNA"/>
</dbReference>
<accession>A0A561PVW6</accession>
<dbReference type="Proteomes" id="UP000320653">
    <property type="component" value="Unassembled WGS sequence"/>
</dbReference>